<accession>A0A1I7WT27</accession>
<keyword evidence="1" id="KW-0472">Membrane</keyword>
<dbReference type="Proteomes" id="UP000095283">
    <property type="component" value="Unplaced"/>
</dbReference>
<evidence type="ECO:0000256" key="1">
    <source>
        <dbReference type="SAM" id="Phobius"/>
    </source>
</evidence>
<name>A0A1I7WT27_HETBA</name>
<keyword evidence="2" id="KW-1185">Reference proteome</keyword>
<feature type="transmembrane region" description="Helical" evidence="1">
    <location>
        <begin position="20"/>
        <end position="40"/>
    </location>
</feature>
<evidence type="ECO:0000313" key="2">
    <source>
        <dbReference type="Proteomes" id="UP000095283"/>
    </source>
</evidence>
<organism evidence="2 3">
    <name type="scientific">Heterorhabditis bacteriophora</name>
    <name type="common">Entomopathogenic nematode worm</name>
    <dbReference type="NCBI Taxonomy" id="37862"/>
    <lineage>
        <taxon>Eukaryota</taxon>
        <taxon>Metazoa</taxon>
        <taxon>Ecdysozoa</taxon>
        <taxon>Nematoda</taxon>
        <taxon>Chromadorea</taxon>
        <taxon>Rhabditida</taxon>
        <taxon>Rhabditina</taxon>
        <taxon>Rhabditomorpha</taxon>
        <taxon>Strongyloidea</taxon>
        <taxon>Heterorhabditidae</taxon>
        <taxon>Heterorhabditis</taxon>
    </lineage>
</organism>
<keyword evidence="1" id="KW-1133">Transmembrane helix</keyword>
<dbReference type="AlphaFoldDB" id="A0A1I7WT27"/>
<protein>
    <submittedName>
        <fullName evidence="3">Uncharacterized protein</fullName>
    </submittedName>
</protein>
<dbReference type="WBParaSite" id="Hba_08307">
    <property type="protein sequence ID" value="Hba_08307"/>
    <property type="gene ID" value="Hba_08307"/>
</dbReference>
<feature type="transmembrane region" description="Helical" evidence="1">
    <location>
        <begin position="61"/>
        <end position="79"/>
    </location>
</feature>
<proteinExistence type="predicted"/>
<sequence length="102" mass="11522">MLTTRANPQGRIHPKLTLTIAYLFVIAGHLFFLVLHYSLARQKMGSIYFPEIAESPVNPSCPFVIIVFFSLVVFSHLALQTTCAFYRDCIENSRVDSITPSK</sequence>
<reference evidence="3" key="1">
    <citation type="submission" date="2016-11" db="UniProtKB">
        <authorList>
            <consortium name="WormBaseParasite"/>
        </authorList>
    </citation>
    <scope>IDENTIFICATION</scope>
</reference>
<evidence type="ECO:0000313" key="3">
    <source>
        <dbReference type="WBParaSite" id="Hba_08307"/>
    </source>
</evidence>
<keyword evidence="1" id="KW-0812">Transmembrane</keyword>